<dbReference type="InterPro" id="IPR000281">
    <property type="entry name" value="HTH_RpiR"/>
</dbReference>
<dbReference type="SUPFAM" id="SSF53697">
    <property type="entry name" value="SIS domain"/>
    <property type="match status" value="1"/>
</dbReference>
<name>A0A5C4N722_9RHOB</name>
<sequence length="287" mass="31187">MSSSVAKAPESSFSARLRAVRPELTKSEAAIAQWLILNEGTIGLETGASIAAKTGVSPITVSRFFRRLGYKGLPALKTDLQASAANLHLDAVGRTLRLLEGEIGTLIKRDAEAVLGLGSQIARPEWTDAVLALEGASDVFVTGFQTVRGLAEDFARRLSIVRPSVRFVSPHDTGLAEWIHPPGHAPRNCLLLVDTIPYARQAEPIVQMARQAGMSAVVVTDELNTWAARHTPLVFFAPTKVGTFLESTGPLATLLNLITHSVAGRDPERTRERLDRWPEVLRNLDLF</sequence>
<dbReference type="InterPro" id="IPR046348">
    <property type="entry name" value="SIS_dom_sf"/>
</dbReference>
<evidence type="ECO:0000259" key="1">
    <source>
        <dbReference type="PROSITE" id="PS51071"/>
    </source>
</evidence>
<reference evidence="2 3" key="1">
    <citation type="submission" date="2019-06" db="EMBL/GenBank/DDBJ databases">
        <authorList>
            <person name="Jiang L."/>
        </authorList>
    </citation>
    <scope>NUCLEOTIDE SEQUENCE [LARGE SCALE GENOMIC DNA]</scope>
    <source>
        <strain evidence="2 3">YIM 48858</strain>
    </source>
</reference>
<accession>A0A5C4N722</accession>
<gene>
    <name evidence="2" type="ORF">FHG71_15565</name>
</gene>
<proteinExistence type="predicted"/>
<comment type="caution">
    <text evidence="2">The sequence shown here is derived from an EMBL/GenBank/DDBJ whole genome shotgun (WGS) entry which is preliminary data.</text>
</comment>
<dbReference type="GO" id="GO:0097367">
    <property type="term" value="F:carbohydrate derivative binding"/>
    <property type="evidence" value="ECO:0007669"/>
    <property type="project" value="InterPro"/>
</dbReference>
<feature type="domain" description="HTH rpiR-type" evidence="1">
    <location>
        <begin position="11"/>
        <end position="87"/>
    </location>
</feature>
<dbReference type="GO" id="GO:1901135">
    <property type="term" value="P:carbohydrate derivative metabolic process"/>
    <property type="evidence" value="ECO:0007669"/>
    <property type="project" value="InterPro"/>
</dbReference>
<dbReference type="RefSeq" id="WP_139082624.1">
    <property type="nucleotide sequence ID" value="NZ_VDFV01000028.1"/>
</dbReference>
<dbReference type="InterPro" id="IPR009057">
    <property type="entry name" value="Homeodomain-like_sf"/>
</dbReference>
<dbReference type="Proteomes" id="UP000305709">
    <property type="component" value="Unassembled WGS sequence"/>
</dbReference>
<dbReference type="EMBL" id="VDFV01000028">
    <property type="protein sequence ID" value="TNC67521.1"/>
    <property type="molecule type" value="Genomic_DNA"/>
</dbReference>
<dbReference type="PROSITE" id="PS51071">
    <property type="entry name" value="HTH_RPIR"/>
    <property type="match status" value="1"/>
</dbReference>
<keyword evidence="3" id="KW-1185">Reference proteome</keyword>
<evidence type="ECO:0000313" key="2">
    <source>
        <dbReference type="EMBL" id="TNC67521.1"/>
    </source>
</evidence>
<evidence type="ECO:0000313" key="3">
    <source>
        <dbReference type="Proteomes" id="UP000305709"/>
    </source>
</evidence>
<dbReference type="Gene3D" id="1.10.10.10">
    <property type="entry name" value="Winged helix-like DNA-binding domain superfamily/Winged helix DNA-binding domain"/>
    <property type="match status" value="1"/>
</dbReference>
<dbReference type="SUPFAM" id="SSF46689">
    <property type="entry name" value="Homeodomain-like"/>
    <property type="match status" value="1"/>
</dbReference>
<protein>
    <submittedName>
        <fullName evidence="2">MurR/RpiR family transcriptional regulator</fullName>
    </submittedName>
</protein>
<organism evidence="2 3">
    <name type="scientific">Rubellimicrobium roseum</name>
    <dbReference type="NCBI Taxonomy" id="687525"/>
    <lineage>
        <taxon>Bacteria</taxon>
        <taxon>Pseudomonadati</taxon>
        <taxon>Pseudomonadota</taxon>
        <taxon>Alphaproteobacteria</taxon>
        <taxon>Rhodobacterales</taxon>
        <taxon>Roseobacteraceae</taxon>
        <taxon>Rubellimicrobium</taxon>
    </lineage>
</organism>
<dbReference type="AlphaFoldDB" id="A0A5C4N722"/>
<dbReference type="InterPro" id="IPR047640">
    <property type="entry name" value="RpiR-like"/>
</dbReference>
<dbReference type="OrthoDB" id="8582409at2"/>
<dbReference type="Pfam" id="PF01418">
    <property type="entry name" value="HTH_6"/>
    <property type="match status" value="1"/>
</dbReference>
<dbReference type="GO" id="GO:0003700">
    <property type="term" value="F:DNA-binding transcription factor activity"/>
    <property type="evidence" value="ECO:0007669"/>
    <property type="project" value="InterPro"/>
</dbReference>
<dbReference type="InterPro" id="IPR036388">
    <property type="entry name" value="WH-like_DNA-bd_sf"/>
</dbReference>
<dbReference type="PANTHER" id="PTHR30514:SF18">
    <property type="entry name" value="RPIR-FAMILY TRANSCRIPTIONAL REGULATOR"/>
    <property type="match status" value="1"/>
</dbReference>
<dbReference type="PANTHER" id="PTHR30514">
    <property type="entry name" value="GLUCOKINASE"/>
    <property type="match status" value="1"/>
</dbReference>
<dbReference type="GO" id="GO:0003677">
    <property type="term" value="F:DNA binding"/>
    <property type="evidence" value="ECO:0007669"/>
    <property type="project" value="InterPro"/>
</dbReference>
<dbReference type="Gene3D" id="3.40.50.10490">
    <property type="entry name" value="Glucose-6-phosphate isomerase like protein, domain 1"/>
    <property type="match status" value="1"/>
</dbReference>